<dbReference type="InterPro" id="IPR013249">
    <property type="entry name" value="RNA_pol_sigma70_r4_t2"/>
</dbReference>
<keyword evidence="4" id="KW-0804">Transcription</keyword>
<dbReference type="RefSeq" id="WP_263740822.1">
    <property type="nucleotide sequence ID" value="NZ_JAOWKZ010000003.1"/>
</dbReference>
<dbReference type="Gene3D" id="1.10.1740.10">
    <property type="match status" value="1"/>
</dbReference>
<dbReference type="Pfam" id="PF08281">
    <property type="entry name" value="Sigma70_r4_2"/>
    <property type="match status" value="1"/>
</dbReference>
<dbReference type="Gene3D" id="1.10.10.10">
    <property type="entry name" value="Winged helix-like DNA-binding domain superfamily/Winged helix DNA-binding domain"/>
    <property type="match status" value="1"/>
</dbReference>
<keyword evidence="2" id="KW-0805">Transcription regulation</keyword>
<dbReference type="Proteomes" id="UP001652564">
    <property type="component" value="Unassembled WGS sequence"/>
</dbReference>
<dbReference type="InterPro" id="IPR014284">
    <property type="entry name" value="RNA_pol_sigma-70_dom"/>
</dbReference>
<dbReference type="InterPro" id="IPR036388">
    <property type="entry name" value="WH-like_DNA-bd_sf"/>
</dbReference>
<accession>A0ABT2ZR38</accession>
<dbReference type="SUPFAM" id="SSF88946">
    <property type="entry name" value="Sigma2 domain of RNA polymerase sigma factors"/>
    <property type="match status" value="1"/>
</dbReference>
<dbReference type="InterPro" id="IPR007627">
    <property type="entry name" value="RNA_pol_sigma70_r2"/>
</dbReference>
<keyword evidence="8" id="KW-1185">Reference proteome</keyword>
<dbReference type="PANTHER" id="PTHR43133:SF32">
    <property type="entry name" value="BLR3042 PROTEIN"/>
    <property type="match status" value="1"/>
</dbReference>
<evidence type="ECO:0000256" key="2">
    <source>
        <dbReference type="ARBA" id="ARBA00023015"/>
    </source>
</evidence>
<name>A0ABT2ZR38_9RHOB</name>
<organism evidence="7 8">
    <name type="scientific">Albidovulum litorale</name>
    <dbReference type="NCBI Taxonomy" id="2984134"/>
    <lineage>
        <taxon>Bacteria</taxon>
        <taxon>Pseudomonadati</taxon>
        <taxon>Pseudomonadota</taxon>
        <taxon>Alphaproteobacteria</taxon>
        <taxon>Rhodobacterales</taxon>
        <taxon>Paracoccaceae</taxon>
        <taxon>Albidovulum</taxon>
    </lineage>
</organism>
<feature type="domain" description="RNA polymerase sigma-70 region 2" evidence="5">
    <location>
        <begin position="24"/>
        <end position="91"/>
    </location>
</feature>
<dbReference type="PANTHER" id="PTHR43133">
    <property type="entry name" value="RNA POLYMERASE ECF-TYPE SIGMA FACTO"/>
    <property type="match status" value="1"/>
</dbReference>
<comment type="similarity">
    <text evidence="1">Belongs to the sigma-70 factor family. ECF subfamily.</text>
</comment>
<dbReference type="InterPro" id="IPR039425">
    <property type="entry name" value="RNA_pol_sigma-70-like"/>
</dbReference>
<dbReference type="NCBIfam" id="TIGR02937">
    <property type="entry name" value="sigma70-ECF"/>
    <property type="match status" value="1"/>
</dbReference>
<evidence type="ECO:0000259" key="6">
    <source>
        <dbReference type="Pfam" id="PF08281"/>
    </source>
</evidence>
<keyword evidence="3" id="KW-0731">Sigma factor</keyword>
<evidence type="ECO:0000259" key="5">
    <source>
        <dbReference type="Pfam" id="PF04542"/>
    </source>
</evidence>
<evidence type="ECO:0000256" key="4">
    <source>
        <dbReference type="ARBA" id="ARBA00023163"/>
    </source>
</evidence>
<protein>
    <submittedName>
        <fullName evidence="7">RNA polymerase sigma factor</fullName>
    </submittedName>
</protein>
<reference evidence="7 8" key="1">
    <citation type="submission" date="2022-10" db="EMBL/GenBank/DDBJ databases">
        <title>Defluviimonas sp. nov., isolated from ocean surface sediments.</title>
        <authorList>
            <person name="He W."/>
            <person name="Wang L."/>
            <person name="Zhang D.-F."/>
        </authorList>
    </citation>
    <scope>NUCLEOTIDE SEQUENCE [LARGE SCALE GENOMIC DNA]</scope>
    <source>
        <strain evidence="7 8">WL0050</strain>
    </source>
</reference>
<dbReference type="InterPro" id="IPR013325">
    <property type="entry name" value="RNA_pol_sigma_r2"/>
</dbReference>
<proteinExistence type="inferred from homology"/>
<dbReference type="EMBL" id="JAOWKZ010000003">
    <property type="protein sequence ID" value="MCV2873621.1"/>
    <property type="molecule type" value="Genomic_DNA"/>
</dbReference>
<gene>
    <name evidence="7" type="ORF">OEZ71_15065</name>
</gene>
<dbReference type="CDD" id="cd06171">
    <property type="entry name" value="Sigma70_r4"/>
    <property type="match status" value="1"/>
</dbReference>
<comment type="caution">
    <text evidence="7">The sequence shown here is derived from an EMBL/GenBank/DDBJ whole genome shotgun (WGS) entry which is preliminary data.</text>
</comment>
<dbReference type="SUPFAM" id="SSF88659">
    <property type="entry name" value="Sigma3 and sigma4 domains of RNA polymerase sigma factors"/>
    <property type="match status" value="1"/>
</dbReference>
<sequence length="184" mass="21146">MVDQKLDTLVEAIARRDRLAFEELYRALERPLFRFVQIKLNDPFRSADIVHEVFLEVWRSAGAFQRKSSVRTWVFAIAYRKVMDVFRREGRVSYQDELPDQVDDSPDAAAALIAAENAEAVRRCLEGLKPEHRLAVELTFYEDMSYGDIALVKGVPEGTVKSRVFHAKQLLMRCLSARLTLGKK</sequence>
<evidence type="ECO:0000256" key="1">
    <source>
        <dbReference type="ARBA" id="ARBA00010641"/>
    </source>
</evidence>
<evidence type="ECO:0000313" key="7">
    <source>
        <dbReference type="EMBL" id="MCV2873621.1"/>
    </source>
</evidence>
<dbReference type="InterPro" id="IPR013324">
    <property type="entry name" value="RNA_pol_sigma_r3/r4-like"/>
</dbReference>
<feature type="domain" description="RNA polymerase sigma factor 70 region 4 type 2" evidence="6">
    <location>
        <begin position="119"/>
        <end position="171"/>
    </location>
</feature>
<evidence type="ECO:0000256" key="3">
    <source>
        <dbReference type="ARBA" id="ARBA00023082"/>
    </source>
</evidence>
<dbReference type="Pfam" id="PF04542">
    <property type="entry name" value="Sigma70_r2"/>
    <property type="match status" value="1"/>
</dbReference>
<evidence type="ECO:0000313" key="8">
    <source>
        <dbReference type="Proteomes" id="UP001652564"/>
    </source>
</evidence>